<comment type="caution">
    <text evidence="2">The sequence shown here is derived from an EMBL/GenBank/DDBJ whole genome shotgun (WGS) entry which is preliminary data.</text>
</comment>
<feature type="compositionally biased region" description="Polar residues" evidence="1">
    <location>
        <begin position="32"/>
        <end position="47"/>
    </location>
</feature>
<dbReference type="Proteomes" id="UP000490939">
    <property type="component" value="Unassembled WGS sequence"/>
</dbReference>
<gene>
    <name evidence="2" type="ORF">EG327_000371</name>
</gene>
<sequence length="128" mass="14113">MSRSYFEPIALARSESSNSSRHSFSSDRTLVETLQPQRPATSHTPNRPSHKRSAATLTTTESSTDTAVSIQGRRKKVKTFLKRMGVGMLESLAYSGGTGNDYGYVSSMDKRSDDEALGDVYGVQLMIW</sequence>
<evidence type="ECO:0000256" key="1">
    <source>
        <dbReference type="SAM" id="MobiDB-lite"/>
    </source>
</evidence>
<dbReference type="EMBL" id="WNWR01001066">
    <property type="protein sequence ID" value="KAE9965681.1"/>
    <property type="molecule type" value="Genomic_DNA"/>
</dbReference>
<accession>A0A8H3YQB4</accession>
<feature type="compositionally biased region" description="Low complexity" evidence="1">
    <location>
        <begin position="13"/>
        <end position="28"/>
    </location>
</feature>
<dbReference type="AlphaFoldDB" id="A0A8H3YQB4"/>
<organism evidence="2 3">
    <name type="scientific">Venturia inaequalis</name>
    <name type="common">Apple scab fungus</name>
    <dbReference type="NCBI Taxonomy" id="5025"/>
    <lineage>
        <taxon>Eukaryota</taxon>
        <taxon>Fungi</taxon>
        <taxon>Dikarya</taxon>
        <taxon>Ascomycota</taxon>
        <taxon>Pezizomycotina</taxon>
        <taxon>Dothideomycetes</taxon>
        <taxon>Pleosporomycetidae</taxon>
        <taxon>Venturiales</taxon>
        <taxon>Venturiaceae</taxon>
        <taxon>Venturia</taxon>
    </lineage>
</organism>
<reference evidence="2 3" key="1">
    <citation type="submission" date="2019-07" db="EMBL/GenBank/DDBJ databases">
        <title>Venturia inaequalis Genome Resource.</title>
        <authorList>
            <person name="Lichtner F.J."/>
        </authorList>
    </citation>
    <scope>NUCLEOTIDE SEQUENCE [LARGE SCALE GENOMIC DNA]</scope>
    <source>
        <strain evidence="2 3">DMI_063113</strain>
    </source>
</reference>
<feature type="region of interest" description="Disordered" evidence="1">
    <location>
        <begin position="12"/>
        <end position="70"/>
    </location>
</feature>
<proteinExistence type="predicted"/>
<protein>
    <submittedName>
        <fullName evidence="2">Uncharacterized protein</fullName>
    </submittedName>
</protein>
<feature type="compositionally biased region" description="Low complexity" evidence="1">
    <location>
        <begin position="54"/>
        <end position="67"/>
    </location>
</feature>
<evidence type="ECO:0000313" key="3">
    <source>
        <dbReference type="Proteomes" id="UP000490939"/>
    </source>
</evidence>
<keyword evidence="3" id="KW-1185">Reference proteome</keyword>
<name>A0A8H3YQB4_VENIN</name>
<evidence type="ECO:0000313" key="2">
    <source>
        <dbReference type="EMBL" id="KAE9965681.1"/>
    </source>
</evidence>